<dbReference type="PANTHER" id="PTHR11711">
    <property type="entry name" value="ADP RIBOSYLATION FACTOR-RELATED"/>
    <property type="match status" value="1"/>
</dbReference>
<dbReference type="CDD" id="cd00878">
    <property type="entry name" value="Arf_Arl"/>
    <property type="match status" value="1"/>
</dbReference>
<dbReference type="GO" id="GO:0046872">
    <property type="term" value="F:metal ion binding"/>
    <property type="evidence" value="ECO:0007669"/>
    <property type="project" value="UniProtKB-KW"/>
</dbReference>
<feature type="binding site" evidence="4">
    <location>
        <position position="63"/>
    </location>
    <ligand>
        <name>Mg(2+)</name>
        <dbReference type="ChEBI" id="CHEBI:18420"/>
    </ligand>
</feature>
<dbReference type="PRINTS" id="PR00449">
    <property type="entry name" value="RASTRNSFRMNG"/>
</dbReference>
<feature type="binding site" evidence="3">
    <location>
        <position position="87"/>
    </location>
    <ligand>
        <name>GTP</name>
        <dbReference type="ChEBI" id="CHEBI:37565"/>
    </ligand>
</feature>
<dbReference type="PROSITE" id="PS51419">
    <property type="entry name" value="RAB"/>
    <property type="match status" value="1"/>
</dbReference>
<keyword evidence="4" id="KW-0460">Magnesium</keyword>
<evidence type="ECO:0000313" key="6">
    <source>
        <dbReference type="Proteomes" id="UP000663864"/>
    </source>
</evidence>
<dbReference type="InterPro" id="IPR024156">
    <property type="entry name" value="Small_GTPase_ARF"/>
</dbReference>
<feature type="binding site" evidence="3">
    <location>
        <begin position="27"/>
        <end position="34"/>
    </location>
    <ligand>
        <name>GTP</name>
        <dbReference type="ChEBI" id="CHEBI:37565"/>
    </ligand>
</feature>
<dbReference type="NCBIfam" id="TIGR00231">
    <property type="entry name" value="small_GTP"/>
    <property type="match status" value="1"/>
</dbReference>
<proteinExistence type="predicted"/>
<organism evidence="5 6">
    <name type="scientific">Rotaria sordida</name>
    <dbReference type="NCBI Taxonomy" id="392033"/>
    <lineage>
        <taxon>Eukaryota</taxon>
        <taxon>Metazoa</taxon>
        <taxon>Spiralia</taxon>
        <taxon>Gnathifera</taxon>
        <taxon>Rotifera</taxon>
        <taxon>Eurotatoria</taxon>
        <taxon>Bdelloidea</taxon>
        <taxon>Philodinida</taxon>
        <taxon>Philodinidae</taxon>
        <taxon>Rotaria</taxon>
    </lineage>
</organism>
<evidence type="ECO:0000256" key="1">
    <source>
        <dbReference type="ARBA" id="ARBA00022741"/>
    </source>
</evidence>
<evidence type="ECO:0000256" key="3">
    <source>
        <dbReference type="PIRSR" id="PIRSR606689-1"/>
    </source>
</evidence>
<dbReference type="SUPFAM" id="SSF52540">
    <property type="entry name" value="P-loop containing nucleoside triphosphate hydrolases"/>
    <property type="match status" value="1"/>
</dbReference>
<dbReference type="SMART" id="SM00177">
    <property type="entry name" value="ARF"/>
    <property type="match status" value="1"/>
</dbReference>
<gene>
    <name evidence="5" type="ORF">ZHD862_LOCUS16188</name>
</gene>
<dbReference type="Pfam" id="PF00025">
    <property type="entry name" value="Arf"/>
    <property type="match status" value="1"/>
</dbReference>
<dbReference type="InterPro" id="IPR005225">
    <property type="entry name" value="Small_GTP-bd"/>
</dbReference>
<dbReference type="PROSITE" id="PS51417">
    <property type="entry name" value="ARF"/>
    <property type="match status" value="1"/>
</dbReference>
<evidence type="ECO:0000256" key="2">
    <source>
        <dbReference type="ARBA" id="ARBA00023134"/>
    </source>
</evidence>
<dbReference type="AlphaFoldDB" id="A0A814M2W6"/>
<reference evidence="5" key="1">
    <citation type="submission" date="2021-02" db="EMBL/GenBank/DDBJ databases">
        <authorList>
            <person name="Nowell W R."/>
        </authorList>
    </citation>
    <scope>NUCLEOTIDE SEQUENCE</scope>
</reference>
<evidence type="ECO:0000313" key="5">
    <source>
        <dbReference type="EMBL" id="CAF1073233.1"/>
    </source>
</evidence>
<dbReference type="SMART" id="SM00178">
    <property type="entry name" value="SAR"/>
    <property type="match status" value="1"/>
</dbReference>
<dbReference type="EMBL" id="CAJNOT010000755">
    <property type="protein sequence ID" value="CAF1073233.1"/>
    <property type="molecule type" value="Genomic_DNA"/>
</dbReference>
<evidence type="ECO:0000256" key="4">
    <source>
        <dbReference type="PIRSR" id="PIRSR606689-2"/>
    </source>
</evidence>
<dbReference type="Proteomes" id="UP000663864">
    <property type="component" value="Unassembled WGS sequence"/>
</dbReference>
<dbReference type="GO" id="GO:0003924">
    <property type="term" value="F:GTPase activity"/>
    <property type="evidence" value="ECO:0007669"/>
    <property type="project" value="InterPro"/>
</dbReference>
<feature type="binding site" evidence="3">
    <location>
        <begin position="144"/>
        <end position="147"/>
    </location>
    <ligand>
        <name>GTP</name>
        <dbReference type="ChEBI" id="CHEBI:37565"/>
    </ligand>
</feature>
<keyword evidence="1 3" id="KW-0547">Nucleotide-binding</keyword>
<keyword evidence="2 3" id="KW-0342">GTP-binding</keyword>
<dbReference type="PROSITE" id="PS51422">
    <property type="entry name" value="SAR1"/>
    <property type="match status" value="1"/>
</dbReference>
<feature type="binding site" evidence="4">
    <location>
        <position position="34"/>
    </location>
    <ligand>
        <name>Mg(2+)</name>
        <dbReference type="ChEBI" id="CHEBI:18420"/>
    </ligand>
</feature>
<keyword evidence="4" id="KW-0479">Metal-binding</keyword>
<accession>A0A814M2W6</accession>
<comment type="caution">
    <text evidence="5">The sequence shown here is derived from an EMBL/GenBank/DDBJ whole genome shotgun (WGS) entry which is preliminary data.</text>
</comment>
<name>A0A814M2W6_9BILA</name>
<dbReference type="Gene3D" id="3.40.50.300">
    <property type="entry name" value="P-loop containing nucleotide triphosphate hydrolases"/>
    <property type="match status" value="1"/>
</dbReference>
<dbReference type="InterPro" id="IPR006689">
    <property type="entry name" value="Small_GTPase_ARF/SAR"/>
</dbReference>
<dbReference type="InterPro" id="IPR027417">
    <property type="entry name" value="P-loop_NTPase"/>
</dbReference>
<protein>
    <submittedName>
        <fullName evidence="5">Uncharacterized protein</fullName>
    </submittedName>
</protein>
<dbReference type="GO" id="GO:0005525">
    <property type="term" value="F:GTP binding"/>
    <property type="evidence" value="ECO:0007669"/>
    <property type="project" value="UniProtKB-KW"/>
</dbReference>
<dbReference type="SMART" id="SM00175">
    <property type="entry name" value="RAB"/>
    <property type="match status" value="1"/>
</dbReference>
<sequence length="199" mass="22738">MGVVLSSKIRHICSPYDEPSARIIIIGLNSAGKTTLVQRFKNLVDLQLNIHSSFIEHIKTEPTFVYQIETVHPRLAPLAFNIWDLGGQEKTRELWRFYLTGIQGVVFVIDCNDEQRIQLARKELIDLSKKLGRSSTIPIVIAANKQDLSHSLRKEELIKKLSLTKIQSNEWKIFEMSAHTGGGVMEMFSYLSEIIHNHQ</sequence>